<evidence type="ECO:0000313" key="2">
    <source>
        <dbReference type="EMBL" id="KAF4676897.1"/>
    </source>
</evidence>
<dbReference type="AlphaFoldDB" id="A0A7J6MZW7"/>
<evidence type="ECO:0000313" key="4">
    <source>
        <dbReference type="Proteomes" id="UP000541610"/>
    </source>
</evidence>
<protein>
    <submittedName>
        <fullName evidence="2">Uncharacterized protein</fullName>
    </submittedName>
</protein>
<gene>
    <name evidence="2" type="ORF">FOZ60_000471</name>
    <name evidence="3" type="ORF">FOZ62_005744</name>
</gene>
<keyword evidence="1" id="KW-0812">Transmembrane</keyword>
<dbReference type="EMBL" id="JABANP010001035">
    <property type="protein sequence ID" value="KAF4676897.1"/>
    <property type="molecule type" value="Genomic_DNA"/>
</dbReference>
<feature type="transmembrane region" description="Helical" evidence="1">
    <location>
        <begin position="6"/>
        <end position="25"/>
    </location>
</feature>
<keyword evidence="1" id="KW-0472">Membrane</keyword>
<proteinExistence type="predicted"/>
<dbReference type="EMBL" id="JABANM010017058">
    <property type="protein sequence ID" value="KAF4728429.1"/>
    <property type="molecule type" value="Genomic_DNA"/>
</dbReference>
<sequence length="266" mass="29113">MRNYRVFHRLFLVAYIVSMVTSGVGRNGRTLHRSLYQAKPLSVTADYPPGCNGGPGPAKHGDSIHVQTGACIYNMEGCNLHGVHQESTGIMIKSNMPGRDGDLKLQFDTMADGPEGTSIKMVSVNISGSANLDAYGEGVDAWWNPGGRDVNYEARFGGIPNIEVPSRIYVCLPSGEKASNGKYNVRGWANTGKLSLQSDASARSHSGEVMLYTAQSVEVTKEWFKEEQGWIAAWRYDIYHMVEGSYVNGSEPFESFESIAAGVLFR</sequence>
<name>A0A7J6MZW7_PEROL</name>
<comment type="caution">
    <text evidence="2">The sequence shown here is derived from an EMBL/GenBank/DDBJ whole genome shotgun (WGS) entry which is preliminary data.</text>
</comment>
<evidence type="ECO:0000313" key="3">
    <source>
        <dbReference type="EMBL" id="KAF4728429.1"/>
    </source>
</evidence>
<evidence type="ECO:0000256" key="1">
    <source>
        <dbReference type="SAM" id="Phobius"/>
    </source>
</evidence>
<reference evidence="4 5" key="1">
    <citation type="submission" date="2020-04" db="EMBL/GenBank/DDBJ databases">
        <title>Perkinsus olseni comparative genomics.</title>
        <authorList>
            <person name="Bogema D.R."/>
        </authorList>
    </citation>
    <scope>NUCLEOTIDE SEQUENCE [LARGE SCALE GENOMIC DNA]</scope>
    <source>
        <strain evidence="2">00978-12</strain>
        <strain evidence="3">ATCC PRA-205</strain>
    </source>
</reference>
<dbReference type="Proteomes" id="UP000541610">
    <property type="component" value="Unassembled WGS sequence"/>
</dbReference>
<organism evidence="2 4">
    <name type="scientific">Perkinsus olseni</name>
    <name type="common">Perkinsus atlanticus</name>
    <dbReference type="NCBI Taxonomy" id="32597"/>
    <lineage>
        <taxon>Eukaryota</taxon>
        <taxon>Sar</taxon>
        <taxon>Alveolata</taxon>
        <taxon>Perkinsozoa</taxon>
        <taxon>Perkinsea</taxon>
        <taxon>Perkinsida</taxon>
        <taxon>Perkinsidae</taxon>
        <taxon>Perkinsus</taxon>
    </lineage>
</organism>
<evidence type="ECO:0000313" key="5">
    <source>
        <dbReference type="Proteomes" id="UP000574390"/>
    </source>
</evidence>
<keyword evidence="1" id="KW-1133">Transmembrane helix</keyword>
<accession>A0A7J6MZW7</accession>
<dbReference type="Proteomes" id="UP000574390">
    <property type="component" value="Unassembled WGS sequence"/>
</dbReference>